<reference evidence="1" key="1">
    <citation type="submission" date="2019-08" db="EMBL/GenBank/DDBJ databases">
        <authorList>
            <person name="Kucharzyk K."/>
            <person name="Murdoch R.W."/>
            <person name="Higgins S."/>
            <person name="Loffler F."/>
        </authorList>
    </citation>
    <scope>NUCLEOTIDE SEQUENCE</scope>
</reference>
<evidence type="ECO:0000313" key="1">
    <source>
        <dbReference type="EMBL" id="MPN48795.1"/>
    </source>
</evidence>
<comment type="caution">
    <text evidence="1">The sequence shown here is derived from an EMBL/GenBank/DDBJ whole genome shotgun (WGS) entry which is preliminary data.</text>
</comment>
<proteinExistence type="predicted"/>
<protein>
    <submittedName>
        <fullName evidence="1">Uncharacterized protein</fullName>
    </submittedName>
</protein>
<dbReference type="EMBL" id="VSSQ01111432">
    <property type="protein sequence ID" value="MPN48795.1"/>
    <property type="molecule type" value="Genomic_DNA"/>
</dbReference>
<sequence length="59" mass="7108">MSYHDMSLRQEKENPASYFLLFAAAEHILIYSRQILLLDYVPKTYLRDFFAYLGPYLRD</sequence>
<accession>A0A645IBY8</accession>
<gene>
    <name evidence="1" type="ORF">SDC9_196407</name>
</gene>
<dbReference type="AlphaFoldDB" id="A0A645IBY8"/>
<organism evidence="1">
    <name type="scientific">bioreactor metagenome</name>
    <dbReference type="NCBI Taxonomy" id="1076179"/>
    <lineage>
        <taxon>unclassified sequences</taxon>
        <taxon>metagenomes</taxon>
        <taxon>ecological metagenomes</taxon>
    </lineage>
</organism>
<name>A0A645IBY8_9ZZZZ</name>